<gene>
    <name evidence="2" type="ORF">EB235_22550</name>
</gene>
<dbReference type="InterPro" id="IPR038740">
    <property type="entry name" value="BioF2-like_GNAT_dom"/>
</dbReference>
<dbReference type="GO" id="GO:0016740">
    <property type="term" value="F:transferase activity"/>
    <property type="evidence" value="ECO:0007669"/>
    <property type="project" value="UniProtKB-KW"/>
</dbReference>
<accession>A0A6M7WV21</accession>
<evidence type="ECO:0000313" key="3">
    <source>
        <dbReference type="Proteomes" id="UP000503017"/>
    </source>
</evidence>
<dbReference type="Pfam" id="PF13480">
    <property type="entry name" value="Acetyltransf_6"/>
    <property type="match status" value="1"/>
</dbReference>
<feature type="domain" description="BioF2-like acetyltransferase" evidence="1">
    <location>
        <begin position="183"/>
        <end position="321"/>
    </location>
</feature>
<keyword evidence="2" id="KW-0808">Transferase</keyword>
<protein>
    <submittedName>
        <fullName evidence="2">GNAT family N-acetyltransferase</fullName>
    </submittedName>
</protein>
<organism evidence="2 3">
    <name type="scientific">Mesorhizobium loti R88b</name>
    <dbReference type="NCBI Taxonomy" id="935548"/>
    <lineage>
        <taxon>Bacteria</taxon>
        <taxon>Pseudomonadati</taxon>
        <taxon>Pseudomonadota</taxon>
        <taxon>Alphaproteobacteria</taxon>
        <taxon>Hyphomicrobiales</taxon>
        <taxon>Phyllobacteriaceae</taxon>
        <taxon>Mesorhizobium</taxon>
    </lineage>
</organism>
<evidence type="ECO:0000259" key="1">
    <source>
        <dbReference type="Pfam" id="PF13480"/>
    </source>
</evidence>
<proteinExistence type="predicted"/>
<name>A0A6M7WV21_RHILI</name>
<dbReference type="InterPro" id="IPR016181">
    <property type="entry name" value="Acyl_CoA_acyltransferase"/>
</dbReference>
<evidence type="ECO:0000313" key="2">
    <source>
        <dbReference type="EMBL" id="QKD03924.1"/>
    </source>
</evidence>
<reference evidence="2 3" key="1">
    <citation type="submission" date="2018-10" db="EMBL/GenBank/DDBJ databases">
        <authorList>
            <person name="Perry B.J."/>
            <person name="Sullivan J.T."/>
            <person name="Murphy R.J.T."/>
            <person name="Ramsay J.P."/>
            <person name="Ronson C.W."/>
        </authorList>
    </citation>
    <scope>NUCLEOTIDE SEQUENCE [LARGE SCALE GENOMIC DNA]</scope>
    <source>
        <strain evidence="2 3">R88b</strain>
    </source>
</reference>
<sequence>MLDVTPAYLLAKTPLMFQAIERFDFGSLEYQRLFSNASASAFQHPDWLTAFYRHMAPAHGAEPLVITGRDGSGELQLLVPLVRHTKGDQNGAIEYAFLGVTDYVCPIIANGLTVGRQTSRHFRACLGNHAGLRIGPVHHSHLSEWRSLLMVEPSTLDFGAHAVRYGFPYAEWRRTNLRPHRAAALDRKARKLVQTGGLQLELVEPGDARRAMAAARDFRTGRFPADPLQTPHGLEFYTDVAANGARSGLARTYRLVSKDGPIALVFGLVDGGCFRYILLACDYGAHARSSPGLLALDRVMAAWAADGGTDFDFTIGDEPFKTGFGCVRTAMHEFRL</sequence>
<dbReference type="EMBL" id="CP033367">
    <property type="protein sequence ID" value="QKD03924.1"/>
    <property type="molecule type" value="Genomic_DNA"/>
</dbReference>
<dbReference type="Proteomes" id="UP000503017">
    <property type="component" value="Chromosome"/>
</dbReference>
<dbReference type="SUPFAM" id="SSF55729">
    <property type="entry name" value="Acyl-CoA N-acyltransferases (Nat)"/>
    <property type="match status" value="1"/>
</dbReference>
<dbReference type="RefSeq" id="WP_027028894.1">
    <property type="nucleotide sequence ID" value="NZ_CP033367.1"/>
</dbReference>
<dbReference type="AlphaFoldDB" id="A0A6M7WV21"/>